<dbReference type="GO" id="GO:0097621">
    <property type="term" value="F:monoamine oxidase activity"/>
    <property type="evidence" value="ECO:0007669"/>
    <property type="project" value="UniProtKB-EC"/>
</dbReference>
<dbReference type="InterPro" id="IPR050703">
    <property type="entry name" value="Flavin_MAO"/>
</dbReference>
<evidence type="ECO:0000259" key="7">
    <source>
        <dbReference type="Pfam" id="PF01593"/>
    </source>
</evidence>
<evidence type="ECO:0000313" key="9">
    <source>
        <dbReference type="Proteomes" id="UP000042958"/>
    </source>
</evidence>
<dbReference type="STRING" id="104259.A0A0F7VC81"/>
<proteinExistence type="inferred from homology"/>
<dbReference type="PRINTS" id="PR00757">
    <property type="entry name" value="AMINEOXDASEF"/>
</dbReference>
<dbReference type="Pfam" id="PF01593">
    <property type="entry name" value="Amino_oxidase"/>
    <property type="match status" value="1"/>
</dbReference>
<feature type="binding site" evidence="5">
    <location>
        <position position="225"/>
    </location>
    <ligand>
        <name>FAD</name>
        <dbReference type="ChEBI" id="CHEBI:57692"/>
    </ligand>
</feature>
<keyword evidence="9" id="KW-1185">Reference proteome</keyword>
<evidence type="ECO:0000256" key="1">
    <source>
        <dbReference type="ARBA" id="ARBA00001974"/>
    </source>
</evidence>
<dbReference type="SUPFAM" id="SSF51905">
    <property type="entry name" value="FAD/NAD(P)-binding domain"/>
    <property type="match status" value="1"/>
</dbReference>
<organism evidence="8 9">
    <name type="scientific">Penicillium brasilianum</name>
    <dbReference type="NCBI Taxonomy" id="104259"/>
    <lineage>
        <taxon>Eukaryota</taxon>
        <taxon>Fungi</taxon>
        <taxon>Dikarya</taxon>
        <taxon>Ascomycota</taxon>
        <taxon>Pezizomycotina</taxon>
        <taxon>Eurotiomycetes</taxon>
        <taxon>Eurotiomycetidae</taxon>
        <taxon>Eurotiales</taxon>
        <taxon>Aspergillaceae</taxon>
        <taxon>Penicillium</taxon>
    </lineage>
</organism>
<comment type="similarity">
    <text evidence="2 6">Belongs to the flavin monoamine oxidase family.</text>
</comment>
<evidence type="ECO:0000256" key="6">
    <source>
        <dbReference type="RuleBase" id="RU362067"/>
    </source>
</evidence>
<protein>
    <recommendedName>
        <fullName evidence="6">Amine oxidase</fullName>
        <ecNumber evidence="6">1.4.3.-</ecNumber>
    </recommendedName>
</protein>
<dbReference type="Proteomes" id="UP000042958">
    <property type="component" value="Unassembled WGS sequence"/>
</dbReference>
<dbReference type="Gene3D" id="3.90.660.10">
    <property type="match status" value="1"/>
</dbReference>
<keyword evidence="6" id="KW-0274">FAD</keyword>
<accession>A0A0F7VC81</accession>
<feature type="domain" description="Amine oxidase" evidence="7">
    <location>
        <begin position="14"/>
        <end position="424"/>
    </location>
</feature>
<comment type="catalytic activity">
    <reaction evidence="4">
        <text>a secondary aliphatic amine + O2 + H2O = a primary amine + an aldehyde + H2O2</text>
        <dbReference type="Rhea" id="RHEA:26414"/>
        <dbReference type="ChEBI" id="CHEBI:15377"/>
        <dbReference type="ChEBI" id="CHEBI:15379"/>
        <dbReference type="ChEBI" id="CHEBI:16240"/>
        <dbReference type="ChEBI" id="CHEBI:17478"/>
        <dbReference type="ChEBI" id="CHEBI:58855"/>
        <dbReference type="ChEBI" id="CHEBI:65296"/>
        <dbReference type="EC" id="1.4.3.4"/>
    </reaction>
</comment>
<evidence type="ECO:0000313" key="8">
    <source>
        <dbReference type="EMBL" id="CEO59603.1"/>
    </source>
</evidence>
<dbReference type="PANTHER" id="PTHR43563">
    <property type="entry name" value="AMINE OXIDASE"/>
    <property type="match status" value="1"/>
</dbReference>
<dbReference type="EC" id="1.4.3.-" evidence="6"/>
<reference evidence="9" key="1">
    <citation type="journal article" date="2015" name="Genome Announc.">
        <title>Draft genome sequence of the fungus Penicillium brasilianum MG11.</title>
        <authorList>
            <person name="Horn F."/>
            <person name="Linde J."/>
            <person name="Mattern D.J."/>
            <person name="Walther G."/>
            <person name="Guthke R."/>
            <person name="Brakhage A.A."/>
            <person name="Valiante V."/>
        </authorList>
    </citation>
    <scope>NUCLEOTIDE SEQUENCE [LARGE SCALE GENOMIC DNA]</scope>
    <source>
        <strain evidence="9">MG11</strain>
    </source>
</reference>
<evidence type="ECO:0000256" key="4">
    <source>
        <dbReference type="ARBA" id="ARBA00048448"/>
    </source>
</evidence>
<dbReference type="InterPro" id="IPR002937">
    <property type="entry name" value="Amino_oxidase"/>
</dbReference>
<dbReference type="PANTHER" id="PTHR43563:SF1">
    <property type="entry name" value="AMINE OXIDASE [FLAVIN-CONTAINING] B"/>
    <property type="match status" value="1"/>
</dbReference>
<gene>
    <name evidence="8" type="ORF">PMG11_04275</name>
</gene>
<comment type="cofactor">
    <cofactor evidence="1 6">
        <name>FAD</name>
        <dbReference type="ChEBI" id="CHEBI:57692"/>
    </cofactor>
</comment>
<dbReference type="OrthoDB" id="7777654at2759"/>
<evidence type="ECO:0000256" key="5">
    <source>
        <dbReference type="PIRSR" id="PIRSR601613-1"/>
    </source>
</evidence>
<dbReference type="Gene3D" id="1.10.405.10">
    <property type="entry name" value="Guanine Nucleotide Dissociation Inhibitor, domain 1"/>
    <property type="match status" value="1"/>
</dbReference>
<name>A0A0F7VC81_PENBI</name>
<evidence type="ECO:0000256" key="3">
    <source>
        <dbReference type="ARBA" id="ARBA00023002"/>
    </source>
</evidence>
<evidence type="ECO:0000256" key="2">
    <source>
        <dbReference type="ARBA" id="ARBA00005995"/>
    </source>
</evidence>
<dbReference type="EMBL" id="CDHK01000003">
    <property type="protein sequence ID" value="CEO59603.1"/>
    <property type="molecule type" value="Genomic_DNA"/>
</dbReference>
<dbReference type="InterPro" id="IPR036188">
    <property type="entry name" value="FAD/NAD-bd_sf"/>
</dbReference>
<keyword evidence="6" id="KW-0285">Flavoprotein</keyword>
<dbReference type="AlphaFoldDB" id="A0A0F7VC81"/>
<sequence length="436" mass="47295">MDELFDVAVIGAGMAGIIAARDLSTKGHKVVLLEARDRLGGRTHMDDACGTVLDMGGGYVHWTQPYTWSELKRHGILVNPPMEGGRHYWLADGAVHSGSAEEFYGIVSPLLERMFADSRLRFPLPFDHAAVDNAEIENETIEDRINSLNLSSYERDVLESVLSGLVHSYKDHGIAQLLQSAATYFGNYGCFFETAGSWGIQGGTKSLIDAILAETTARIFLSTPVSSIVDEGSKVTIETRDGRQFYARSTIVALPLNTISDVHISPDLPAMARSMIAKKNPTMAGKLWIRIRGEVEPFSIATPAGKYPLNAIRTEKYLNGDTLALCMCSDDAAIRAENAQGVQTALEKFIPGIEVVDIAYHSWVADEFAKGGWMMNRPGFFTTGAVELRKPHGNIQFAGGDISESEAGSIEGALSSGAHAARTVSIKLAKRETAQL</sequence>
<keyword evidence="3 6" id="KW-0560">Oxidoreductase</keyword>
<dbReference type="InterPro" id="IPR001613">
    <property type="entry name" value="Flavin_amine_oxidase"/>
</dbReference>
<dbReference type="Gene3D" id="3.50.50.60">
    <property type="entry name" value="FAD/NAD(P)-binding domain"/>
    <property type="match status" value="1"/>
</dbReference>
<feature type="binding site" evidence="5">
    <location>
        <begin position="34"/>
        <end position="35"/>
    </location>
    <ligand>
        <name>FAD</name>
        <dbReference type="ChEBI" id="CHEBI:57692"/>
    </ligand>
</feature>